<dbReference type="Ensembl" id="ENSLACT00000014423.1">
    <property type="protein sequence ID" value="ENSLACP00000014323.1"/>
    <property type="gene ID" value="ENSLACG00000012606.1"/>
</dbReference>
<dbReference type="PROSITE" id="PS50244">
    <property type="entry name" value="S5A_REDUCTASE"/>
    <property type="match status" value="1"/>
</dbReference>
<keyword evidence="5 19" id="KW-0812">Transmembrane</keyword>
<dbReference type="EMBL" id="AFYH01120346">
    <property type="status" value="NOT_ANNOTATED_CDS"/>
    <property type="molecule type" value="Genomic_DNA"/>
</dbReference>
<feature type="domain" description="3-oxo-5-alpha-steroid 4-dehydrogenase C-terminal" evidence="20">
    <location>
        <begin position="197"/>
        <end position="314"/>
    </location>
</feature>
<evidence type="ECO:0000313" key="21">
    <source>
        <dbReference type="Ensembl" id="ENSLACP00000014323.1"/>
    </source>
</evidence>
<proteinExistence type="inferred from homology"/>
<feature type="transmembrane region" description="Helical" evidence="19">
    <location>
        <begin position="157"/>
        <end position="179"/>
    </location>
</feature>
<accession>H3AXF2</accession>
<dbReference type="EMBL" id="AFYH01120347">
    <property type="status" value="NOT_ANNOTATED_CDS"/>
    <property type="molecule type" value="Genomic_DNA"/>
</dbReference>
<evidence type="ECO:0000256" key="11">
    <source>
        <dbReference type="ARBA" id="ARBA00023136"/>
    </source>
</evidence>
<comment type="similarity">
    <text evidence="13 19">Belongs to the steroid 5-alpha reductase family. Polyprenal reductase subfamily.</text>
</comment>
<evidence type="ECO:0000256" key="6">
    <source>
        <dbReference type="ARBA" id="ARBA00022824"/>
    </source>
</evidence>
<dbReference type="UniPathway" id="UPA00378"/>
<evidence type="ECO:0000256" key="16">
    <source>
        <dbReference type="ARBA" id="ARBA00048765"/>
    </source>
</evidence>
<comment type="catalytic activity">
    <reaction evidence="17">
        <text>17beta-hydroxy-5alpha-androstan-3-one + NADP(+) = testosterone + NADPH + H(+)</text>
        <dbReference type="Rhea" id="RHEA:50820"/>
        <dbReference type="ChEBI" id="CHEBI:15378"/>
        <dbReference type="ChEBI" id="CHEBI:16330"/>
        <dbReference type="ChEBI" id="CHEBI:17347"/>
        <dbReference type="ChEBI" id="CHEBI:57783"/>
        <dbReference type="ChEBI" id="CHEBI:58349"/>
        <dbReference type="EC" id="1.3.1.22"/>
    </reaction>
    <physiologicalReaction direction="right-to-left" evidence="17">
        <dbReference type="Rhea" id="RHEA:50822"/>
    </physiologicalReaction>
</comment>
<protein>
    <recommendedName>
        <fullName evidence="14 19">Polyprenal reductase</fullName>
        <ecNumber evidence="3 19">1.3.1.22</ecNumber>
        <ecNumber evidence="4 19">1.3.1.94</ecNumber>
    </recommendedName>
</protein>
<comment type="subcellular location">
    <subcellularLocation>
        <location evidence="1">Endoplasmic reticulum membrane</location>
        <topology evidence="1">Multi-pass membrane protein</topology>
    </subcellularLocation>
</comment>
<dbReference type="OrthoDB" id="541710at2759"/>
<feature type="transmembrane region" description="Helical" evidence="19">
    <location>
        <begin position="256"/>
        <end position="282"/>
    </location>
</feature>
<dbReference type="KEGG" id="lcm:102363132"/>
<dbReference type="FunCoup" id="H3AXF2">
    <property type="interactions" value="772"/>
</dbReference>
<dbReference type="InterPro" id="IPR039698">
    <property type="entry name" value="Dfg10/SRD5A3"/>
</dbReference>
<evidence type="ECO:0000256" key="15">
    <source>
        <dbReference type="ARBA" id="ARBA00048095"/>
    </source>
</evidence>
<dbReference type="HOGENOM" id="CLU_044409_2_1_1"/>
<comment type="catalytic activity">
    <reaction evidence="15">
        <text>androst-4-ene-3,17-dione + NADPH + H(+) = 5alpha-androstan-3,17-dione + NADP(+)</text>
        <dbReference type="Rhea" id="RHEA:50816"/>
        <dbReference type="ChEBI" id="CHEBI:15378"/>
        <dbReference type="ChEBI" id="CHEBI:15994"/>
        <dbReference type="ChEBI" id="CHEBI:16422"/>
        <dbReference type="ChEBI" id="CHEBI:57783"/>
        <dbReference type="ChEBI" id="CHEBI:58349"/>
    </reaction>
    <physiologicalReaction direction="right-to-left" evidence="15">
        <dbReference type="Rhea" id="RHEA:50818"/>
    </physiologicalReaction>
</comment>
<dbReference type="OMA" id="RFYETNF"/>
<dbReference type="STRING" id="7897.ENSLACP00000014323"/>
<evidence type="ECO:0000256" key="1">
    <source>
        <dbReference type="ARBA" id="ARBA00004477"/>
    </source>
</evidence>
<dbReference type="GO" id="GO:0005789">
    <property type="term" value="C:endoplasmic reticulum membrane"/>
    <property type="evidence" value="ECO:0007669"/>
    <property type="project" value="UniProtKB-SubCell"/>
</dbReference>
<gene>
    <name evidence="21" type="primary">SRD5A3</name>
</gene>
<dbReference type="EC" id="1.3.1.22" evidence="3 19"/>
<evidence type="ECO:0000256" key="12">
    <source>
        <dbReference type="ARBA" id="ARBA00045898"/>
    </source>
</evidence>
<dbReference type="PANTHER" id="PTHR14624">
    <property type="entry name" value="DFG10 PROTEIN"/>
    <property type="match status" value="1"/>
</dbReference>
<dbReference type="GeneTree" id="ENSGT00500000044920"/>
<dbReference type="GO" id="GO:0160198">
    <property type="term" value="F:polyprenal reductase activity"/>
    <property type="evidence" value="ECO:0007669"/>
    <property type="project" value="UniProtKB-EC"/>
</dbReference>
<comment type="catalytic activity">
    <reaction evidence="16">
        <text>a 3-oxo-5alpha-steroid + NADP(+) = a 3-oxo-Delta(4)-steroid + NADPH + H(+)</text>
        <dbReference type="Rhea" id="RHEA:54384"/>
        <dbReference type="ChEBI" id="CHEBI:13601"/>
        <dbReference type="ChEBI" id="CHEBI:15378"/>
        <dbReference type="ChEBI" id="CHEBI:47909"/>
        <dbReference type="ChEBI" id="CHEBI:57783"/>
        <dbReference type="ChEBI" id="CHEBI:58349"/>
        <dbReference type="EC" id="1.3.1.22"/>
    </reaction>
    <physiologicalReaction direction="right-to-left" evidence="16">
        <dbReference type="Rhea" id="RHEA:54386"/>
    </physiologicalReaction>
</comment>
<dbReference type="FunFam" id="1.20.120.1630:FF:000021">
    <property type="entry name" value="Polyprenol reductase 1"/>
    <property type="match status" value="1"/>
</dbReference>
<dbReference type="PANTHER" id="PTHR14624:SF0">
    <property type="entry name" value="POLYPRENOL REDUCTASE"/>
    <property type="match status" value="1"/>
</dbReference>
<dbReference type="RefSeq" id="XP_006001438.1">
    <property type="nucleotide sequence ID" value="XM_006001376.2"/>
</dbReference>
<evidence type="ECO:0000256" key="17">
    <source>
        <dbReference type="ARBA" id="ARBA00049397"/>
    </source>
</evidence>
<evidence type="ECO:0000256" key="10">
    <source>
        <dbReference type="ARBA" id="ARBA00023098"/>
    </source>
</evidence>
<keyword evidence="6 19" id="KW-0256">Endoplasmic reticulum</keyword>
<evidence type="ECO:0000256" key="19">
    <source>
        <dbReference type="RuleBase" id="RU367081"/>
    </source>
</evidence>
<dbReference type="eggNOG" id="KOG1640">
    <property type="taxonomic scope" value="Eukaryota"/>
</dbReference>
<reference evidence="22" key="1">
    <citation type="submission" date="2011-08" db="EMBL/GenBank/DDBJ databases">
        <title>The draft genome of Latimeria chalumnae.</title>
        <authorList>
            <person name="Di Palma F."/>
            <person name="Alfoldi J."/>
            <person name="Johnson J."/>
            <person name="Berlin A."/>
            <person name="Gnerre S."/>
            <person name="Jaffe D."/>
            <person name="MacCallum I."/>
            <person name="Young S."/>
            <person name="Walker B.J."/>
            <person name="Lander E."/>
            <person name="Lindblad-Toh K."/>
        </authorList>
    </citation>
    <scope>NUCLEOTIDE SEQUENCE [LARGE SCALE GENOMIC DNA]</scope>
    <source>
        <strain evidence="22">Wild caught</strain>
    </source>
</reference>
<evidence type="ECO:0000256" key="4">
    <source>
        <dbReference type="ARBA" id="ARBA00012522"/>
    </source>
</evidence>
<comment type="pathway">
    <text evidence="2 19">Protein modification; protein glycosylation.</text>
</comment>
<dbReference type="EMBL" id="AFYH01120348">
    <property type="status" value="NOT_ANNOTATED_CDS"/>
    <property type="molecule type" value="Genomic_DNA"/>
</dbReference>
<dbReference type="AlphaFoldDB" id="H3AXF2"/>
<feature type="transmembrane region" description="Helical" evidence="19">
    <location>
        <begin position="12"/>
        <end position="30"/>
    </location>
</feature>
<evidence type="ECO:0000259" key="20">
    <source>
        <dbReference type="Pfam" id="PF02544"/>
    </source>
</evidence>
<feature type="transmembrane region" description="Helical" evidence="19">
    <location>
        <begin position="75"/>
        <end position="95"/>
    </location>
</feature>
<sequence>MMQLLGLSGIELLWLILAGSFSLALVLHLLSAGRQSAFWDCFQDLIRYGKTKADSGRRQKWLRVFDVPKRWFSHFYAVSVIWNGFLLLFLLQAVLLGHPFPVWLQTLLHFLCGNSVKENSAEVLSVLLVQTLLWLHCFRRLTECVSVSVFSNGVIHLVQYCFGLSYYIVLGLTVTCRAASLGKSAIQVDDLLAQVGLHHLVGTAVYLWASLHQHRCLVILADLRKIKSGQVVNMGHMVPYGDWFEQVSCPHYLTELLIYVAFCITFGGQDLTWWLIVAYVLFNQALTAVLSHEYYIKKFESYPKHRKAFIPFIF</sequence>
<keyword evidence="7 19" id="KW-0521">NADP</keyword>
<evidence type="ECO:0000256" key="2">
    <source>
        <dbReference type="ARBA" id="ARBA00004922"/>
    </source>
</evidence>
<dbReference type="Pfam" id="PF02544">
    <property type="entry name" value="Steroid_dh"/>
    <property type="match status" value="1"/>
</dbReference>
<keyword evidence="22" id="KW-1185">Reference proteome</keyword>
<keyword evidence="9 19" id="KW-0560">Oxidoreductase</keyword>
<evidence type="ECO:0000256" key="9">
    <source>
        <dbReference type="ARBA" id="ARBA00023002"/>
    </source>
</evidence>
<dbReference type="GO" id="GO:0016095">
    <property type="term" value="P:polyprenol catabolic process"/>
    <property type="evidence" value="ECO:0007669"/>
    <property type="project" value="UniProtKB-UniRule"/>
</dbReference>
<comment type="function">
    <text evidence="12">Plays a key role in early steps of protein N-linked glycosylation by being involved in the conversion of polyprenol into dolichol. Acts as a polyprenal reductase that mediates the reduction of polyprenal into dolichal in a NADP-dependent mechanism. Dolichols are required for the synthesis of dolichol-linked monosaccharides and the oligosaccharide precursor used for N-glycosylation. Also able to convert testosterone (T) into 5-alpha-dihydrotestosterone (DHT).</text>
</comment>
<dbReference type="Bgee" id="ENSLACG00000012606">
    <property type="expression patterns" value="Expressed in chordate pharynx and 3 other cell types or tissues"/>
</dbReference>
<evidence type="ECO:0000256" key="13">
    <source>
        <dbReference type="ARBA" id="ARBA00046320"/>
    </source>
</evidence>
<name>H3AXF2_LATCH</name>
<dbReference type="GO" id="GO:0102389">
    <property type="term" value="F:polyprenol reductase activity"/>
    <property type="evidence" value="ECO:0007669"/>
    <property type="project" value="UniProtKB-UniRule"/>
</dbReference>
<keyword evidence="11 19" id="KW-0472">Membrane</keyword>
<keyword evidence="10" id="KW-0443">Lipid metabolism</keyword>
<evidence type="ECO:0000256" key="14">
    <source>
        <dbReference type="ARBA" id="ARBA00047186"/>
    </source>
</evidence>
<reference evidence="21" key="2">
    <citation type="submission" date="2025-08" db="UniProtKB">
        <authorList>
            <consortium name="Ensembl"/>
        </authorList>
    </citation>
    <scope>IDENTIFICATION</scope>
</reference>
<organism evidence="21 22">
    <name type="scientific">Latimeria chalumnae</name>
    <name type="common">Coelacanth</name>
    <dbReference type="NCBI Taxonomy" id="7897"/>
    <lineage>
        <taxon>Eukaryota</taxon>
        <taxon>Metazoa</taxon>
        <taxon>Chordata</taxon>
        <taxon>Craniata</taxon>
        <taxon>Vertebrata</taxon>
        <taxon>Euteleostomi</taxon>
        <taxon>Coelacanthiformes</taxon>
        <taxon>Coelacanthidae</taxon>
        <taxon>Latimeria</taxon>
    </lineage>
</organism>
<evidence type="ECO:0000313" key="22">
    <source>
        <dbReference type="Proteomes" id="UP000008672"/>
    </source>
</evidence>
<keyword evidence="8 19" id="KW-1133">Transmembrane helix</keyword>
<dbReference type="Proteomes" id="UP000008672">
    <property type="component" value="Unassembled WGS sequence"/>
</dbReference>
<reference evidence="21" key="3">
    <citation type="submission" date="2025-09" db="UniProtKB">
        <authorList>
            <consortium name="Ensembl"/>
        </authorList>
    </citation>
    <scope>IDENTIFICATION</scope>
</reference>
<dbReference type="CTD" id="79644"/>
<evidence type="ECO:0000256" key="18">
    <source>
        <dbReference type="ARBA" id="ARBA00049427"/>
    </source>
</evidence>
<dbReference type="InParanoid" id="H3AXF2"/>
<comment type="catalytic activity">
    <reaction evidence="18 19">
        <text>a di-trans,poly-cis-dolichal + NADP(+) = a di-trans,poly-cis-polyprenal + NADPH + H(+)</text>
        <dbReference type="Rhea" id="RHEA:80727"/>
        <dbReference type="Rhea" id="RHEA-COMP:19536"/>
        <dbReference type="Rhea" id="RHEA-COMP:19537"/>
        <dbReference type="ChEBI" id="CHEBI:15378"/>
        <dbReference type="ChEBI" id="CHEBI:57783"/>
        <dbReference type="ChEBI" id="CHEBI:58349"/>
        <dbReference type="ChEBI" id="CHEBI:231623"/>
        <dbReference type="ChEBI" id="CHEBI:231637"/>
        <dbReference type="EC" id="1.3.1.94"/>
    </reaction>
    <physiologicalReaction direction="right-to-left" evidence="18 19">
        <dbReference type="Rhea" id="RHEA:80729"/>
    </physiologicalReaction>
</comment>
<dbReference type="GeneID" id="102363132"/>
<evidence type="ECO:0000256" key="7">
    <source>
        <dbReference type="ARBA" id="ARBA00022857"/>
    </source>
</evidence>
<dbReference type="GO" id="GO:0047751">
    <property type="term" value="F:3-oxo-5-alpha-steroid 4-dehydrogenase (NADP+) activity"/>
    <property type="evidence" value="ECO:0007669"/>
    <property type="project" value="UniProtKB-UniRule"/>
</dbReference>
<dbReference type="InterPro" id="IPR001104">
    <property type="entry name" value="3-oxo-5_a-steroid_4-DH_C"/>
</dbReference>
<dbReference type="EC" id="1.3.1.94" evidence="4 19"/>
<evidence type="ECO:0000256" key="8">
    <source>
        <dbReference type="ARBA" id="ARBA00022989"/>
    </source>
</evidence>
<dbReference type="GO" id="GO:0006488">
    <property type="term" value="P:dolichol-linked oligosaccharide biosynthetic process"/>
    <property type="evidence" value="ECO:0007669"/>
    <property type="project" value="UniProtKB-UniRule"/>
</dbReference>
<evidence type="ECO:0000256" key="5">
    <source>
        <dbReference type="ARBA" id="ARBA00022692"/>
    </source>
</evidence>
<evidence type="ECO:0000256" key="3">
    <source>
        <dbReference type="ARBA" id="ARBA00012049"/>
    </source>
</evidence>